<keyword evidence="2" id="KW-0540">Nuclease</keyword>
<protein>
    <submittedName>
        <fullName evidence="2">HNH endonuclease</fullName>
    </submittedName>
</protein>
<reference evidence="2 3" key="1">
    <citation type="submission" date="2018-07" db="EMBL/GenBank/DDBJ databases">
        <title>High-quality-draft genome sequence of Gaiella occulta.</title>
        <authorList>
            <person name="Severino R."/>
            <person name="Froufe H.J.C."/>
            <person name="Rainey F.A."/>
            <person name="Barroso C."/>
            <person name="Albuquerque L."/>
            <person name="Lobo-Da-Cunha A."/>
            <person name="Da Costa M.S."/>
            <person name="Egas C."/>
        </authorList>
    </citation>
    <scope>NUCLEOTIDE SEQUENCE [LARGE SCALE GENOMIC DNA]</scope>
    <source>
        <strain evidence="2 3">F2-233</strain>
    </source>
</reference>
<dbReference type="Pfam" id="PF13391">
    <property type="entry name" value="HNH_2"/>
    <property type="match status" value="1"/>
</dbReference>
<feature type="domain" description="HNH nuclease" evidence="1">
    <location>
        <begin position="192"/>
        <end position="242"/>
    </location>
</feature>
<name>A0A7M2YWV3_9ACTN</name>
<keyword evidence="3" id="KW-1185">Reference proteome</keyword>
<accession>A0A7M2YWV3</accession>
<dbReference type="Proteomes" id="UP000254134">
    <property type="component" value="Unassembled WGS sequence"/>
</dbReference>
<dbReference type="OrthoDB" id="4464809at2"/>
<keyword evidence="2" id="KW-0378">Hydrolase</keyword>
<keyword evidence="2" id="KW-0255">Endonuclease</keyword>
<sequence length="299" mass="34461">MRDDDVRSSCFAALDVLQAKWGPDLPYAALVEGFSFRGRRVPFLNRSYGIYRSAEAQRGPAALSVNSSYKQDRYRDEQTPDGVLYRYQGDDPDNHFNRWLRSAHLLDVPVVYFVGTRPGWYRPIYPTFVERDFPRELRVLLTFGKMRGPYDEREPVHIPDEIERRYVVREVKQRLHQAQFRGAVLPAYRDRCAICRLQEVRLLDAAHIVGDAEGEGDAVVSNGLSLCTIHHRAYDQDLVGVDPDFRVHVSHRLLDEEDGPMLELLKGFHQALIEVPRRPSLRPDRGRLEARFARFAAAA</sequence>
<gene>
    <name evidence="2" type="ORF">Gocc_2061</name>
</gene>
<evidence type="ECO:0000313" key="2">
    <source>
        <dbReference type="EMBL" id="RDI74485.1"/>
    </source>
</evidence>
<proteinExistence type="predicted"/>
<comment type="caution">
    <text evidence="2">The sequence shown here is derived from an EMBL/GenBank/DDBJ whole genome shotgun (WGS) entry which is preliminary data.</text>
</comment>
<dbReference type="GO" id="GO:0004519">
    <property type="term" value="F:endonuclease activity"/>
    <property type="evidence" value="ECO:0007669"/>
    <property type="project" value="UniProtKB-KW"/>
</dbReference>
<dbReference type="InterPro" id="IPR003615">
    <property type="entry name" value="HNH_nuc"/>
</dbReference>
<evidence type="ECO:0000259" key="1">
    <source>
        <dbReference type="Pfam" id="PF13391"/>
    </source>
</evidence>
<evidence type="ECO:0000313" key="3">
    <source>
        <dbReference type="Proteomes" id="UP000254134"/>
    </source>
</evidence>
<reference evidence="3" key="2">
    <citation type="journal article" date="2019" name="MicrobiologyOpen">
        <title>High-quality draft genome sequence of Gaiella occulta isolated from a 150 meter deep mineral water borehole and comparison with the genome sequences of other deep-branching lineages of the phylum Actinobacteria.</title>
        <authorList>
            <person name="Severino R."/>
            <person name="Froufe H.J.C."/>
            <person name="Barroso C."/>
            <person name="Albuquerque L."/>
            <person name="Lobo-da-Cunha A."/>
            <person name="da Costa M.S."/>
            <person name="Egas C."/>
        </authorList>
    </citation>
    <scope>NUCLEOTIDE SEQUENCE [LARGE SCALE GENOMIC DNA]</scope>
    <source>
        <strain evidence="3">F2-233</strain>
    </source>
</reference>
<organism evidence="2 3">
    <name type="scientific">Gaiella occulta</name>
    <dbReference type="NCBI Taxonomy" id="1002870"/>
    <lineage>
        <taxon>Bacteria</taxon>
        <taxon>Bacillati</taxon>
        <taxon>Actinomycetota</taxon>
        <taxon>Thermoleophilia</taxon>
        <taxon>Gaiellales</taxon>
        <taxon>Gaiellaceae</taxon>
        <taxon>Gaiella</taxon>
    </lineage>
</organism>
<dbReference type="AlphaFoldDB" id="A0A7M2YWV3"/>
<dbReference type="EMBL" id="QQZY01000004">
    <property type="protein sequence ID" value="RDI74485.1"/>
    <property type="molecule type" value="Genomic_DNA"/>
</dbReference>
<dbReference type="RefSeq" id="WP_114796472.1">
    <property type="nucleotide sequence ID" value="NZ_QQZY01000004.1"/>
</dbReference>